<dbReference type="Proteomes" id="UP000020561">
    <property type="component" value="Unassembled WGS sequence"/>
</dbReference>
<name>X7ZEF3_MYCKA</name>
<dbReference type="EMBL" id="JAOA01000004">
    <property type="protein sequence ID" value="EUA17937.1"/>
    <property type="molecule type" value="Genomic_DNA"/>
</dbReference>
<sequence length="49" mass="5157">MESQVITFHPEVTPQPRPNDPTSSGNSILILSTSPGLAASPKLADAARR</sequence>
<dbReference type="AlphaFoldDB" id="X7ZEF3"/>
<evidence type="ECO:0000313" key="2">
    <source>
        <dbReference type="EMBL" id="EUA17937.1"/>
    </source>
</evidence>
<comment type="caution">
    <text evidence="2">The sequence shown here is derived from an EMBL/GenBank/DDBJ whole genome shotgun (WGS) entry which is preliminary data.</text>
</comment>
<evidence type="ECO:0000256" key="1">
    <source>
        <dbReference type="SAM" id="MobiDB-lite"/>
    </source>
</evidence>
<organism evidence="2 3">
    <name type="scientific">Mycobacterium kansasii 662</name>
    <dbReference type="NCBI Taxonomy" id="1299326"/>
    <lineage>
        <taxon>Bacteria</taxon>
        <taxon>Bacillati</taxon>
        <taxon>Actinomycetota</taxon>
        <taxon>Actinomycetes</taxon>
        <taxon>Mycobacteriales</taxon>
        <taxon>Mycobacteriaceae</taxon>
        <taxon>Mycobacterium</taxon>
    </lineage>
</organism>
<feature type="region of interest" description="Disordered" evidence="1">
    <location>
        <begin position="1"/>
        <end position="49"/>
    </location>
</feature>
<reference evidence="2 3" key="1">
    <citation type="submission" date="2013-12" db="EMBL/GenBank/DDBJ databases">
        <authorList>
            <person name="Brown-Elliot B."/>
            <person name="Wallace R."/>
            <person name="Lenaerts A."/>
            <person name="Ordway D."/>
            <person name="DeGroote M.A."/>
            <person name="Parker T."/>
            <person name="Sizemore C."/>
            <person name="Tallon L.J."/>
            <person name="Sadzewicz L.K."/>
            <person name="Sengamalay N."/>
            <person name="Fraser C.M."/>
            <person name="Hine E."/>
            <person name="Shefchek K.A."/>
            <person name="Das S.P."/>
            <person name="Tettelin H."/>
        </authorList>
    </citation>
    <scope>NUCLEOTIDE SEQUENCE [LARGE SCALE GENOMIC DNA]</scope>
    <source>
        <strain evidence="2 3">662</strain>
    </source>
</reference>
<proteinExistence type="predicted"/>
<accession>X7ZEF3</accession>
<gene>
    <name evidence="2" type="ORF">I545_3314</name>
</gene>
<protein>
    <submittedName>
        <fullName evidence="2">Uncharacterized protein</fullName>
    </submittedName>
</protein>
<evidence type="ECO:0000313" key="3">
    <source>
        <dbReference type="Proteomes" id="UP000020561"/>
    </source>
</evidence>
<feature type="compositionally biased region" description="Polar residues" evidence="1">
    <location>
        <begin position="20"/>
        <end position="35"/>
    </location>
</feature>